<evidence type="ECO:0000313" key="1">
    <source>
        <dbReference type="EMBL" id="KAG0415981.1"/>
    </source>
</evidence>
<gene>
    <name evidence="1" type="ORF">HPB47_006857</name>
</gene>
<name>A0AC60P9P5_IXOPE</name>
<proteinExistence type="predicted"/>
<feature type="non-terminal residue" evidence="1">
    <location>
        <position position="1"/>
    </location>
</feature>
<sequence length="90" mass="9622">CEIFMVVCVLNDENDLLLPVISPDQRAPYGSLESRFDRGTEAWELCVTSFGRGANEERAAVSALAQCPTFGRATGGRAVVGRVTSGRTTA</sequence>
<organism evidence="1 2">
    <name type="scientific">Ixodes persulcatus</name>
    <name type="common">Taiga tick</name>
    <dbReference type="NCBI Taxonomy" id="34615"/>
    <lineage>
        <taxon>Eukaryota</taxon>
        <taxon>Metazoa</taxon>
        <taxon>Ecdysozoa</taxon>
        <taxon>Arthropoda</taxon>
        <taxon>Chelicerata</taxon>
        <taxon>Arachnida</taxon>
        <taxon>Acari</taxon>
        <taxon>Parasitiformes</taxon>
        <taxon>Ixodida</taxon>
        <taxon>Ixodoidea</taxon>
        <taxon>Ixodidae</taxon>
        <taxon>Ixodinae</taxon>
        <taxon>Ixodes</taxon>
    </lineage>
</organism>
<protein>
    <submittedName>
        <fullName evidence="1">Uncharacterized protein</fullName>
    </submittedName>
</protein>
<dbReference type="EMBL" id="JABSTQ010011001">
    <property type="protein sequence ID" value="KAG0415981.1"/>
    <property type="molecule type" value="Genomic_DNA"/>
</dbReference>
<feature type="non-terminal residue" evidence="1">
    <location>
        <position position="90"/>
    </location>
</feature>
<comment type="caution">
    <text evidence="1">The sequence shown here is derived from an EMBL/GenBank/DDBJ whole genome shotgun (WGS) entry which is preliminary data.</text>
</comment>
<accession>A0AC60P9P5</accession>
<evidence type="ECO:0000313" key="2">
    <source>
        <dbReference type="Proteomes" id="UP000805193"/>
    </source>
</evidence>
<keyword evidence="2" id="KW-1185">Reference proteome</keyword>
<dbReference type="Proteomes" id="UP000805193">
    <property type="component" value="Unassembled WGS sequence"/>
</dbReference>
<reference evidence="1 2" key="1">
    <citation type="journal article" date="2020" name="Cell">
        <title>Large-Scale Comparative Analyses of Tick Genomes Elucidate Their Genetic Diversity and Vector Capacities.</title>
        <authorList>
            <consortium name="Tick Genome and Microbiome Consortium (TIGMIC)"/>
            <person name="Jia N."/>
            <person name="Wang J."/>
            <person name="Shi W."/>
            <person name="Du L."/>
            <person name="Sun Y."/>
            <person name="Zhan W."/>
            <person name="Jiang J.F."/>
            <person name="Wang Q."/>
            <person name="Zhang B."/>
            <person name="Ji P."/>
            <person name="Bell-Sakyi L."/>
            <person name="Cui X.M."/>
            <person name="Yuan T.T."/>
            <person name="Jiang B.G."/>
            <person name="Yang W.F."/>
            <person name="Lam T.T."/>
            <person name="Chang Q.C."/>
            <person name="Ding S.J."/>
            <person name="Wang X.J."/>
            <person name="Zhu J.G."/>
            <person name="Ruan X.D."/>
            <person name="Zhao L."/>
            <person name="Wei J.T."/>
            <person name="Ye R.Z."/>
            <person name="Que T.C."/>
            <person name="Du C.H."/>
            <person name="Zhou Y.H."/>
            <person name="Cheng J.X."/>
            <person name="Dai P.F."/>
            <person name="Guo W.B."/>
            <person name="Han X.H."/>
            <person name="Huang E.J."/>
            <person name="Li L.F."/>
            <person name="Wei W."/>
            <person name="Gao Y.C."/>
            <person name="Liu J.Z."/>
            <person name="Shao H.Z."/>
            <person name="Wang X."/>
            <person name="Wang C.C."/>
            <person name="Yang T.C."/>
            <person name="Huo Q.B."/>
            <person name="Li W."/>
            <person name="Chen H.Y."/>
            <person name="Chen S.E."/>
            <person name="Zhou L.G."/>
            <person name="Ni X.B."/>
            <person name="Tian J.H."/>
            <person name="Sheng Y."/>
            <person name="Liu T."/>
            <person name="Pan Y.S."/>
            <person name="Xia L.Y."/>
            <person name="Li J."/>
            <person name="Zhao F."/>
            <person name="Cao W.C."/>
        </authorList>
    </citation>
    <scope>NUCLEOTIDE SEQUENCE [LARGE SCALE GENOMIC DNA]</scope>
    <source>
        <strain evidence="1">Iper-2018</strain>
    </source>
</reference>